<evidence type="ECO:0000256" key="9">
    <source>
        <dbReference type="RuleBase" id="RU004016"/>
    </source>
</evidence>
<dbReference type="InterPro" id="IPR012338">
    <property type="entry name" value="Beta-lactam/transpept-like"/>
</dbReference>
<dbReference type="PRINTS" id="PR00725">
    <property type="entry name" value="DADACBPTASE1"/>
</dbReference>
<keyword evidence="3" id="KW-0378">Hydrolase</keyword>
<evidence type="ECO:0000256" key="8">
    <source>
        <dbReference type="PIRSR" id="PIRSR618044-2"/>
    </source>
</evidence>
<feature type="signal peptide" evidence="10">
    <location>
        <begin position="1"/>
        <end position="19"/>
    </location>
</feature>
<dbReference type="HOGENOM" id="CLU_027070_0_3_4"/>
<dbReference type="GO" id="GO:0006508">
    <property type="term" value="P:proteolysis"/>
    <property type="evidence" value="ECO:0007669"/>
    <property type="project" value="InterPro"/>
</dbReference>
<evidence type="ECO:0000256" key="3">
    <source>
        <dbReference type="ARBA" id="ARBA00022801"/>
    </source>
</evidence>
<gene>
    <name evidence="12" type="primary">dacC</name>
    <name evidence="12" type="ORF">SCD_n00690</name>
</gene>
<evidence type="ECO:0000313" key="13">
    <source>
        <dbReference type="Proteomes" id="UP000015559"/>
    </source>
</evidence>
<dbReference type="Proteomes" id="UP000015559">
    <property type="component" value="Chromosome"/>
</dbReference>
<dbReference type="GO" id="GO:0008360">
    <property type="term" value="P:regulation of cell shape"/>
    <property type="evidence" value="ECO:0007669"/>
    <property type="project" value="UniProtKB-KW"/>
</dbReference>
<feature type="chain" id="PRO_5004536295" evidence="10">
    <location>
        <begin position="20"/>
        <end position="310"/>
    </location>
</feature>
<protein>
    <submittedName>
        <fullName evidence="12">Peptidase s11 d-alanyl-d-alanine carboxypeptidase 1</fullName>
    </submittedName>
</protein>
<evidence type="ECO:0000256" key="2">
    <source>
        <dbReference type="ARBA" id="ARBA00022729"/>
    </source>
</evidence>
<name>S6B1F8_SULDS</name>
<feature type="active site" description="Proton acceptor" evidence="7">
    <location>
        <position position="91"/>
    </location>
</feature>
<proteinExistence type="inferred from homology"/>
<dbReference type="Pfam" id="PF00768">
    <property type="entry name" value="Peptidase_S11"/>
    <property type="match status" value="1"/>
</dbReference>
<organism evidence="12 13">
    <name type="scientific">Sulfuricella denitrificans (strain DSM 22764 / NBRC 105220 / skB26)</name>
    <dbReference type="NCBI Taxonomy" id="1163617"/>
    <lineage>
        <taxon>Bacteria</taxon>
        <taxon>Pseudomonadati</taxon>
        <taxon>Pseudomonadota</taxon>
        <taxon>Betaproteobacteria</taxon>
        <taxon>Nitrosomonadales</taxon>
        <taxon>Sulfuricellaceae</taxon>
        <taxon>Sulfuricella</taxon>
    </lineage>
</organism>
<keyword evidence="12" id="KW-0121">Carboxypeptidase</keyword>
<dbReference type="RefSeq" id="WP_009206520.1">
    <property type="nucleotide sequence ID" value="NC_022357.1"/>
</dbReference>
<reference evidence="12 13" key="1">
    <citation type="journal article" date="2012" name="Appl. Environ. Microbiol.">
        <title>Draft genome sequence of a psychrotolerant sulfur-oxidizing bacterium, Sulfuricella denitrificans skB26, and proteomic insights into cold adaptation.</title>
        <authorList>
            <person name="Watanabe T."/>
            <person name="Kojima H."/>
            <person name="Fukui M."/>
        </authorList>
    </citation>
    <scope>NUCLEOTIDE SEQUENCE [LARGE SCALE GENOMIC DNA]</scope>
    <source>
        <strain evidence="13">skB26</strain>
    </source>
</reference>
<dbReference type="NCBIfam" id="NF008668">
    <property type="entry name" value="PRK11669.1"/>
    <property type="match status" value="1"/>
</dbReference>
<dbReference type="PANTHER" id="PTHR21581">
    <property type="entry name" value="D-ALANYL-D-ALANINE CARBOXYPEPTIDASE"/>
    <property type="match status" value="1"/>
</dbReference>
<sequence length="310" mass="33421">MRLNWVVGCACFIASATIAGEIGQAQSQTDQAGGIALQAEASLTNEDTRAAYRHSGLNLLSSSAIVVDQKTGRTLFGKNTDARMPIASITKLMTAMVVLDAQLPLDEKIVISNEDRDSLKGTHSRIKVGTKMSRQLALQLALMSSENRAAAALGRDYPGGLPAFVVAMNRKAASLGMSHTQFVDSTGLNSNNVSTALDLVKMVNAAYAYPLISEMTTTGFYDVEMRGGPRRVQFKNTNMLVRNKTWEIGLSKTGFINEAGHCLVMQANIANRPMVIVLLDSWGKLSRVGDAQRIKKWIKEARVPGTASAS</sequence>
<comment type="similarity">
    <text evidence="1 9">Belongs to the peptidase S11 family.</text>
</comment>
<dbReference type="PANTHER" id="PTHR21581:SF26">
    <property type="entry name" value="D-ALANYL-D-ALANINE ENDOPEPTIDASE"/>
    <property type="match status" value="1"/>
</dbReference>
<feature type="domain" description="Peptidase S11 D-alanyl-D-alanine carboxypeptidase A N-terminal" evidence="11">
    <location>
        <begin position="58"/>
        <end position="280"/>
    </location>
</feature>
<dbReference type="InterPro" id="IPR018044">
    <property type="entry name" value="Peptidase_S11"/>
</dbReference>
<dbReference type="AlphaFoldDB" id="S6B1F8"/>
<evidence type="ECO:0000256" key="1">
    <source>
        <dbReference type="ARBA" id="ARBA00007164"/>
    </source>
</evidence>
<evidence type="ECO:0000256" key="6">
    <source>
        <dbReference type="ARBA" id="ARBA00023316"/>
    </source>
</evidence>
<dbReference type="eggNOG" id="COG1686">
    <property type="taxonomic scope" value="Bacteria"/>
</dbReference>
<feature type="active site" evidence="7">
    <location>
        <position position="145"/>
    </location>
</feature>
<keyword evidence="6" id="KW-0961">Cell wall biogenesis/degradation</keyword>
<dbReference type="InterPro" id="IPR001967">
    <property type="entry name" value="Peptidase_S11_N"/>
</dbReference>
<dbReference type="EMBL" id="AP013066">
    <property type="protein sequence ID" value="BAN34532.1"/>
    <property type="molecule type" value="Genomic_DNA"/>
</dbReference>
<dbReference type="KEGG" id="sdr:SCD_n00690"/>
<accession>S6B1F8</accession>
<keyword evidence="2 10" id="KW-0732">Signal</keyword>
<keyword evidence="12" id="KW-0645">Protease</keyword>
<feature type="active site" description="Acyl-ester intermediate" evidence="7">
    <location>
        <position position="88"/>
    </location>
</feature>
<evidence type="ECO:0000256" key="4">
    <source>
        <dbReference type="ARBA" id="ARBA00022960"/>
    </source>
</evidence>
<evidence type="ECO:0000256" key="10">
    <source>
        <dbReference type="SAM" id="SignalP"/>
    </source>
</evidence>
<dbReference type="GO" id="GO:0009252">
    <property type="term" value="P:peptidoglycan biosynthetic process"/>
    <property type="evidence" value="ECO:0007669"/>
    <property type="project" value="UniProtKB-KW"/>
</dbReference>
<evidence type="ECO:0000313" key="12">
    <source>
        <dbReference type="EMBL" id="BAN34532.1"/>
    </source>
</evidence>
<dbReference type="Gene3D" id="3.40.710.10">
    <property type="entry name" value="DD-peptidase/beta-lactamase superfamily"/>
    <property type="match status" value="1"/>
</dbReference>
<keyword evidence="13" id="KW-1185">Reference proteome</keyword>
<dbReference type="STRING" id="1163617.SCD_n00690"/>
<evidence type="ECO:0000256" key="7">
    <source>
        <dbReference type="PIRSR" id="PIRSR618044-1"/>
    </source>
</evidence>
<keyword evidence="4" id="KW-0133">Cell shape</keyword>
<dbReference type="SUPFAM" id="SSF56601">
    <property type="entry name" value="beta-lactamase/transpeptidase-like"/>
    <property type="match status" value="1"/>
</dbReference>
<evidence type="ECO:0000256" key="5">
    <source>
        <dbReference type="ARBA" id="ARBA00022984"/>
    </source>
</evidence>
<dbReference type="GO" id="GO:0009002">
    <property type="term" value="F:serine-type D-Ala-D-Ala carboxypeptidase activity"/>
    <property type="evidence" value="ECO:0007669"/>
    <property type="project" value="InterPro"/>
</dbReference>
<keyword evidence="5" id="KW-0573">Peptidoglycan synthesis</keyword>
<dbReference type="GO" id="GO:0071555">
    <property type="term" value="P:cell wall organization"/>
    <property type="evidence" value="ECO:0007669"/>
    <property type="project" value="UniProtKB-KW"/>
</dbReference>
<evidence type="ECO:0000259" key="11">
    <source>
        <dbReference type="Pfam" id="PF00768"/>
    </source>
</evidence>
<dbReference type="OrthoDB" id="5688590at2"/>
<feature type="binding site" evidence="8">
    <location>
        <position position="252"/>
    </location>
    <ligand>
        <name>substrate</name>
    </ligand>
</feature>